<dbReference type="AlphaFoldDB" id="A0A2G9T900"/>
<dbReference type="Proteomes" id="UP000230423">
    <property type="component" value="Unassembled WGS sequence"/>
</dbReference>
<evidence type="ECO:0000313" key="3">
    <source>
        <dbReference type="Proteomes" id="UP000230423"/>
    </source>
</evidence>
<dbReference type="EMBL" id="KZ397504">
    <property type="protein sequence ID" value="PIO54385.1"/>
    <property type="molecule type" value="Genomic_DNA"/>
</dbReference>
<sequence>MSVEGVLLKVLTEVAQLTKQSNHISTTEPITEESPVASSPPRFLGDDEKEKNLLRKIKIIRSPRREQERQKLSACRQRTTVIWTDPNS</sequence>
<evidence type="ECO:0000256" key="1">
    <source>
        <dbReference type="SAM" id="MobiDB-lite"/>
    </source>
</evidence>
<name>A0A2G9T900_TELCI</name>
<organism evidence="2 3">
    <name type="scientific">Teladorsagia circumcincta</name>
    <name type="common">Brown stomach worm</name>
    <name type="synonym">Ostertagia circumcincta</name>
    <dbReference type="NCBI Taxonomy" id="45464"/>
    <lineage>
        <taxon>Eukaryota</taxon>
        <taxon>Metazoa</taxon>
        <taxon>Ecdysozoa</taxon>
        <taxon>Nematoda</taxon>
        <taxon>Chromadorea</taxon>
        <taxon>Rhabditida</taxon>
        <taxon>Rhabditina</taxon>
        <taxon>Rhabditomorpha</taxon>
        <taxon>Strongyloidea</taxon>
        <taxon>Trichostrongylidae</taxon>
        <taxon>Teladorsagia</taxon>
    </lineage>
</organism>
<reference evidence="2 3" key="1">
    <citation type="submission" date="2015-09" db="EMBL/GenBank/DDBJ databases">
        <title>Draft genome of the parasitic nematode Teladorsagia circumcincta isolate WARC Sus (inbred).</title>
        <authorList>
            <person name="Mitreva M."/>
        </authorList>
    </citation>
    <scope>NUCLEOTIDE SEQUENCE [LARGE SCALE GENOMIC DNA]</scope>
    <source>
        <strain evidence="2 3">S</strain>
    </source>
</reference>
<evidence type="ECO:0000313" key="2">
    <source>
        <dbReference type="EMBL" id="PIO54385.1"/>
    </source>
</evidence>
<gene>
    <name evidence="2" type="ORF">TELCIR_24253</name>
</gene>
<protein>
    <submittedName>
        <fullName evidence="2">Uncharacterized protein</fullName>
    </submittedName>
</protein>
<accession>A0A2G9T900</accession>
<proteinExistence type="predicted"/>
<keyword evidence="3" id="KW-1185">Reference proteome</keyword>
<feature type="region of interest" description="Disordered" evidence="1">
    <location>
        <begin position="20"/>
        <end position="48"/>
    </location>
</feature>
<feature type="compositionally biased region" description="Polar residues" evidence="1">
    <location>
        <begin position="20"/>
        <end position="29"/>
    </location>
</feature>